<sequence length="200" mass="22852">MINNRQGGRRRGRGGGSRSPNTPNAGNRQDNRSRGNAAQLHEKYKAMARDAQLAGDRVQTEYYLQFADHYFRVLNESRARFEEQRRQREDDGADEDEDQDEVQTASGGDDSEEREERGDRPARGNQQRNDGGEERPRRQRARRSREDREQEQGEGDSDERISADILPPSIASIEGGEAKAPRRRTRRQRDEGDEEMAPAA</sequence>
<evidence type="ECO:0000259" key="2">
    <source>
        <dbReference type="Pfam" id="PF13763"/>
    </source>
</evidence>
<dbReference type="InterPro" id="IPR025430">
    <property type="entry name" value="DUF4167"/>
</dbReference>
<evidence type="ECO:0000313" key="3">
    <source>
        <dbReference type="EMBL" id="PWG02265.1"/>
    </source>
</evidence>
<dbReference type="Pfam" id="PF13763">
    <property type="entry name" value="DUF4167"/>
    <property type="match status" value="1"/>
</dbReference>
<organism evidence="3 4">
    <name type="scientific">Allosphingosinicella humi</name>
    <dbReference type="NCBI Taxonomy" id="2068657"/>
    <lineage>
        <taxon>Bacteria</taxon>
        <taxon>Pseudomonadati</taxon>
        <taxon>Pseudomonadota</taxon>
        <taxon>Alphaproteobacteria</taxon>
        <taxon>Sphingomonadales</taxon>
        <taxon>Sphingomonadaceae</taxon>
        <taxon>Allosphingosinicella</taxon>
    </lineage>
</organism>
<feature type="compositionally biased region" description="Acidic residues" evidence="1">
    <location>
        <begin position="191"/>
        <end position="200"/>
    </location>
</feature>
<evidence type="ECO:0000313" key="4">
    <source>
        <dbReference type="Proteomes" id="UP000245916"/>
    </source>
</evidence>
<comment type="caution">
    <text evidence="3">The sequence shown here is derived from an EMBL/GenBank/DDBJ whole genome shotgun (WGS) entry which is preliminary data.</text>
</comment>
<protein>
    <submittedName>
        <fullName evidence="3">DUF4167 domain-containing protein</fullName>
    </submittedName>
</protein>
<dbReference type="OrthoDB" id="9816310at2"/>
<feature type="domain" description="DUF4167" evidence="2">
    <location>
        <begin position="9"/>
        <end position="79"/>
    </location>
</feature>
<feature type="compositionally biased region" description="Basic and acidic residues" evidence="1">
    <location>
        <begin position="81"/>
        <end position="90"/>
    </location>
</feature>
<name>A0A2U2J1P2_9SPHN</name>
<feature type="compositionally biased region" description="Acidic residues" evidence="1">
    <location>
        <begin position="91"/>
        <end position="101"/>
    </location>
</feature>
<evidence type="ECO:0000256" key="1">
    <source>
        <dbReference type="SAM" id="MobiDB-lite"/>
    </source>
</evidence>
<feature type="region of interest" description="Disordered" evidence="1">
    <location>
        <begin position="81"/>
        <end position="200"/>
    </location>
</feature>
<dbReference type="RefSeq" id="WP_109270405.1">
    <property type="nucleotide sequence ID" value="NZ_QFFF01000001.1"/>
</dbReference>
<reference evidence="3 4" key="1">
    <citation type="submission" date="2018-05" db="EMBL/GenBank/DDBJ databases">
        <title>Genome of Sphingosinicella humi QZX222.</title>
        <authorList>
            <person name="Qiao Z."/>
            <person name="Wang G."/>
        </authorList>
    </citation>
    <scope>NUCLEOTIDE SEQUENCE [LARGE SCALE GENOMIC DNA]</scope>
    <source>
        <strain evidence="3 4">QZX222</strain>
    </source>
</reference>
<proteinExistence type="predicted"/>
<feature type="region of interest" description="Disordered" evidence="1">
    <location>
        <begin position="1"/>
        <end position="40"/>
    </location>
</feature>
<accession>A0A2U2J1P2</accession>
<gene>
    <name evidence="3" type="ORF">DF286_04865</name>
</gene>
<dbReference type="AlphaFoldDB" id="A0A2U2J1P2"/>
<dbReference type="EMBL" id="QFFF01000001">
    <property type="protein sequence ID" value="PWG02265.1"/>
    <property type="molecule type" value="Genomic_DNA"/>
</dbReference>
<dbReference type="Proteomes" id="UP000245916">
    <property type="component" value="Unassembled WGS sequence"/>
</dbReference>
<keyword evidence="4" id="KW-1185">Reference proteome</keyword>